<feature type="domain" description="AMP-dependent synthetase/ligase" evidence="4">
    <location>
        <begin position="85"/>
        <end position="438"/>
    </location>
</feature>
<evidence type="ECO:0000256" key="3">
    <source>
        <dbReference type="SAM" id="MobiDB-lite"/>
    </source>
</evidence>
<comment type="subcellular location">
    <subcellularLocation>
        <location evidence="1">Peroxisome</location>
    </subcellularLocation>
</comment>
<feature type="domain" description="AMP-dependent synthetase/ligase" evidence="4">
    <location>
        <begin position="568"/>
        <end position="875"/>
    </location>
</feature>
<dbReference type="AlphaFoldDB" id="A0AAD4NCH9"/>
<dbReference type="Pfam" id="PF00501">
    <property type="entry name" value="AMP-binding"/>
    <property type="match status" value="2"/>
</dbReference>
<dbReference type="PROSITE" id="PS00455">
    <property type="entry name" value="AMP_BINDING"/>
    <property type="match status" value="2"/>
</dbReference>
<dbReference type="GO" id="GO:0016405">
    <property type="term" value="F:CoA-ligase activity"/>
    <property type="evidence" value="ECO:0007669"/>
    <property type="project" value="TreeGrafter"/>
</dbReference>
<dbReference type="Gene3D" id="2.30.38.10">
    <property type="entry name" value="Luciferase, Domain 3"/>
    <property type="match status" value="1"/>
</dbReference>
<organism evidence="5 6">
    <name type="scientific">Ditylenchus destructor</name>
    <dbReference type="NCBI Taxonomy" id="166010"/>
    <lineage>
        <taxon>Eukaryota</taxon>
        <taxon>Metazoa</taxon>
        <taxon>Ecdysozoa</taxon>
        <taxon>Nematoda</taxon>
        <taxon>Chromadorea</taxon>
        <taxon>Rhabditida</taxon>
        <taxon>Tylenchina</taxon>
        <taxon>Tylenchomorpha</taxon>
        <taxon>Sphaerularioidea</taxon>
        <taxon>Anguinidae</taxon>
        <taxon>Anguininae</taxon>
        <taxon>Ditylenchus</taxon>
    </lineage>
</organism>
<dbReference type="EMBL" id="JAKKPZ010000006">
    <property type="protein sequence ID" value="KAI1720169.1"/>
    <property type="molecule type" value="Genomic_DNA"/>
</dbReference>
<gene>
    <name evidence="5" type="ORF">DdX_05545</name>
</gene>
<feature type="region of interest" description="Disordered" evidence="3">
    <location>
        <begin position="458"/>
        <end position="496"/>
    </location>
</feature>
<protein>
    <submittedName>
        <fullName evidence="5">AMP-binding enzyme domain-containing protein</fullName>
    </submittedName>
</protein>
<sequence>MRRTLFLWRLVRSQNPCYSRCLLHLPALPFSNENHRIFQKFNQALSCRALSTQDPKTGIINSEFPSVPVASQSFADTLLSKIWQHSVEQPNRPAFISAEDPEDFVTYQQLYLSSYSISTFLDSVGFGRGDIACAVLPICWQFMGIFIGCAIQGGAISGANNQYTHLELERQFNDSKCKIVFCADNCLEKVINAVKNCPAVKKIVVVPTSRDCSVEPLCISDDIVPFSAVLSTKPNIRKREFDVDVERDILLMPYSSGTTGPPKGVMLTHKSFGTMMNAFNCHFDHQILYKMDPKWDWKTGYQCFILPLYHIYGIGITTNCILAGGCGILLKQFDGQIFCKTIQNYKISHVQLVPPVLLFLAKSPVISKYDLSSIKFIMTGAAPAGAELCDEVMKRLPSIKQISQGYGMTEESMASHLPVFGLQNTAAAGKLMSNLEMKKPFPNGLNEPHNSPCAAVVGASEVSNDSSGRAESIPPGPAAERSDDSRDTGSRSALGAYLENRTVSGRAQPFLGKVRCQTTALAQLSRFPCFQVQTGPDPKTGIINSEFPSVPVASQSFADTLLSKIWQHSVEQPNRPAFISAEDPEDFVTYQQLYLSSYSISTFLDSVGFGRGDIACAVLPICWQFMGIFIGCAIQGGAISGANNQYTHLELERQFNDSKCKIVFCADNCLEKVINAVKNCPAVKKIVVVPTSRDCSVEPLCISDDIVPFSAVLSTKPNIRKREFDADVERDILLMPYSSGTTGPPKGVMLTHKSFGTMMNAYNCHFDHQILYKMDPKWDWKTGYQCFILPLYHIYGIGNATNCILSGGCGILLKQFDPEIFCKTIQNYKISHVQLVPPVLLFLAKSPVISKYDLSSIKFIMTGAAPAGAELCDEASHFSVFGQQNTAAAGSKF</sequence>
<evidence type="ECO:0000313" key="5">
    <source>
        <dbReference type="EMBL" id="KAI1720169.1"/>
    </source>
</evidence>
<proteinExistence type="predicted"/>
<dbReference type="Gene3D" id="3.40.50.980">
    <property type="match status" value="4"/>
</dbReference>
<feature type="compositionally biased region" description="Basic and acidic residues" evidence="3">
    <location>
        <begin position="480"/>
        <end position="489"/>
    </location>
</feature>
<evidence type="ECO:0000259" key="4">
    <source>
        <dbReference type="Pfam" id="PF00501"/>
    </source>
</evidence>
<dbReference type="PANTHER" id="PTHR24096">
    <property type="entry name" value="LONG-CHAIN-FATTY-ACID--COA LIGASE"/>
    <property type="match status" value="1"/>
</dbReference>
<keyword evidence="6" id="KW-1185">Reference proteome</keyword>
<dbReference type="PANTHER" id="PTHR24096:SF422">
    <property type="entry name" value="BCDNA.GH02901"/>
    <property type="match status" value="1"/>
</dbReference>
<reference evidence="5" key="1">
    <citation type="submission" date="2022-01" db="EMBL/GenBank/DDBJ databases">
        <title>Genome Sequence Resource for Two Populations of Ditylenchus destructor, the Migratory Endoparasitic Phytonematode.</title>
        <authorList>
            <person name="Zhang H."/>
            <person name="Lin R."/>
            <person name="Xie B."/>
        </authorList>
    </citation>
    <scope>NUCLEOTIDE SEQUENCE</scope>
    <source>
        <strain evidence="5">BazhouSP</strain>
    </source>
</reference>
<evidence type="ECO:0000313" key="6">
    <source>
        <dbReference type="Proteomes" id="UP001201812"/>
    </source>
</evidence>
<evidence type="ECO:0000256" key="1">
    <source>
        <dbReference type="ARBA" id="ARBA00004275"/>
    </source>
</evidence>
<dbReference type="SUPFAM" id="SSF56801">
    <property type="entry name" value="Acetyl-CoA synthetase-like"/>
    <property type="match status" value="2"/>
</dbReference>
<accession>A0AAD4NCH9</accession>
<dbReference type="InterPro" id="IPR000873">
    <property type="entry name" value="AMP-dep_synth/lig_dom"/>
</dbReference>
<comment type="caution">
    <text evidence="5">The sequence shown here is derived from an EMBL/GenBank/DDBJ whole genome shotgun (WGS) entry which is preliminary data.</text>
</comment>
<dbReference type="Proteomes" id="UP001201812">
    <property type="component" value="Unassembled WGS sequence"/>
</dbReference>
<evidence type="ECO:0000256" key="2">
    <source>
        <dbReference type="ARBA" id="ARBA00023140"/>
    </source>
</evidence>
<name>A0AAD4NCH9_9BILA</name>
<keyword evidence="2" id="KW-0576">Peroxisome</keyword>
<dbReference type="GO" id="GO:0005777">
    <property type="term" value="C:peroxisome"/>
    <property type="evidence" value="ECO:0007669"/>
    <property type="project" value="UniProtKB-SubCell"/>
</dbReference>
<dbReference type="InterPro" id="IPR020845">
    <property type="entry name" value="AMP-binding_CS"/>
</dbReference>